<proteinExistence type="predicted"/>
<dbReference type="Proteomes" id="UP000078046">
    <property type="component" value="Unassembled WGS sequence"/>
</dbReference>
<comment type="caution">
    <text evidence="1">The sequence shown here is derived from an EMBL/GenBank/DDBJ whole genome shotgun (WGS) entry which is preliminary data.</text>
</comment>
<evidence type="ECO:0000313" key="2">
    <source>
        <dbReference type="Proteomes" id="UP000078046"/>
    </source>
</evidence>
<protein>
    <submittedName>
        <fullName evidence="1">Uncharacterized protein</fullName>
    </submittedName>
</protein>
<organism evidence="1 2">
    <name type="scientific">Intoshia linei</name>
    <dbReference type="NCBI Taxonomy" id="1819745"/>
    <lineage>
        <taxon>Eukaryota</taxon>
        <taxon>Metazoa</taxon>
        <taxon>Spiralia</taxon>
        <taxon>Lophotrochozoa</taxon>
        <taxon>Mesozoa</taxon>
        <taxon>Orthonectida</taxon>
        <taxon>Rhopaluridae</taxon>
        <taxon>Intoshia</taxon>
    </lineage>
</organism>
<dbReference type="AlphaFoldDB" id="A0A177ANI3"/>
<evidence type="ECO:0000313" key="1">
    <source>
        <dbReference type="EMBL" id="OAF63606.1"/>
    </source>
</evidence>
<accession>A0A177ANI3</accession>
<dbReference type="EMBL" id="LWCA01003035">
    <property type="protein sequence ID" value="OAF63606.1"/>
    <property type="molecule type" value="Genomic_DNA"/>
</dbReference>
<name>A0A177ANI3_9BILA</name>
<sequence length="80" mass="9555">MKNSHLISDFNNLSLDELDKKYFERKQQLEFDQECKLQEEYRKEGIIVESIRYLNNWINVDDTSYVICTSVIAEFILLSS</sequence>
<reference evidence="1 2" key="1">
    <citation type="submission" date="2016-04" db="EMBL/GenBank/DDBJ databases">
        <title>The genome of Intoshia linei affirms orthonectids as highly simplified spiralians.</title>
        <authorList>
            <person name="Mikhailov K.V."/>
            <person name="Slusarev G.S."/>
            <person name="Nikitin M.A."/>
            <person name="Logacheva M.D."/>
            <person name="Penin A."/>
            <person name="Aleoshin V."/>
            <person name="Panchin Y.V."/>
        </authorList>
    </citation>
    <scope>NUCLEOTIDE SEQUENCE [LARGE SCALE GENOMIC DNA]</scope>
    <source>
        <strain evidence="1">Intl2013</strain>
        <tissue evidence="1">Whole animal</tissue>
    </source>
</reference>
<gene>
    <name evidence="1" type="ORF">A3Q56_08661</name>
</gene>
<keyword evidence="2" id="KW-1185">Reference proteome</keyword>